<evidence type="ECO:0000313" key="2">
    <source>
        <dbReference type="Proteomes" id="UP000245626"/>
    </source>
</evidence>
<dbReference type="Proteomes" id="UP000245626">
    <property type="component" value="Unassembled WGS sequence"/>
</dbReference>
<reference evidence="1 2" key="1">
    <citation type="journal article" date="2018" name="Mol. Biol. Evol.">
        <title>Broad Genomic Sampling Reveals a Smut Pathogenic Ancestry of the Fungal Clade Ustilaginomycotina.</title>
        <authorList>
            <person name="Kijpornyongpan T."/>
            <person name="Mondo S.J."/>
            <person name="Barry K."/>
            <person name="Sandor L."/>
            <person name="Lee J."/>
            <person name="Lipzen A."/>
            <person name="Pangilinan J."/>
            <person name="LaButti K."/>
            <person name="Hainaut M."/>
            <person name="Henrissat B."/>
            <person name="Grigoriev I.V."/>
            <person name="Spatafora J.W."/>
            <person name="Aime M.C."/>
        </authorList>
    </citation>
    <scope>NUCLEOTIDE SEQUENCE [LARGE SCALE GENOMIC DNA]</scope>
    <source>
        <strain evidence="1 2">SA 807</strain>
    </source>
</reference>
<accession>A0ACD0P856</accession>
<proteinExistence type="predicted"/>
<evidence type="ECO:0000313" key="1">
    <source>
        <dbReference type="EMBL" id="PWN54227.1"/>
    </source>
</evidence>
<keyword evidence="2" id="KW-1185">Reference proteome</keyword>
<organism evidence="1 2">
    <name type="scientific">Violaceomyces palustris</name>
    <dbReference type="NCBI Taxonomy" id="1673888"/>
    <lineage>
        <taxon>Eukaryota</taxon>
        <taxon>Fungi</taxon>
        <taxon>Dikarya</taxon>
        <taxon>Basidiomycota</taxon>
        <taxon>Ustilaginomycotina</taxon>
        <taxon>Ustilaginomycetes</taxon>
        <taxon>Violaceomycetales</taxon>
        <taxon>Violaceomycetaceae</taxon>
        <taxon>Violaceomyces</taxon>
    </lineage>
</organism>
<sequence length="243" mass="27561">MIVLALVARGSEVMAETHDAEHERFLSAAQTILGRIPPHSSKLSYAFEDWLFHYISQDGIVYLAVADTDTGRRMPFVFLHEVMNKFVSAYDIPSFTDPSAPVPFPASISQFSQTLLSLKNYFNTNPNADPIRAAKEELEATKDIMTQNVEQILSRGERIELLMDRTDVAAHQSIAFRRRAVGLRRQMWWKNVKVMGMAGFCLIVSHPPPSSHPFRHFAAQNTLTLLPSSNLIWNRPRQPPHHP</sequence>
<gene>
    <name evidence="1" type="ORF">IE53DRAFT_308756</name>
</gene>
<name>A0ACD0P856_9BASI</name>
<dbReference type="EMBL" id="KZ819691">
    <property type="protein sequence ID" value="PWN54227.1"/>
    <property type="molecule type" value="Genomic_DNA"/>
</dbReference>
<protein>
    <submittedName>
        <fullName evidence="1">Snare-like protein</fullName>
    </submittedName>
</protein>